<dbReference type="InterPro" id="IPR058637">
    <property type="entry name" value="YknX-like_C"/>
</dbReference>
<name>B4VPG5_9CYAN</name>
<keyword evidence="7" id="KW-1185">Reference proteome</keyword>
<evidence type="ECO:0000259" key="4">
    <source>
        <dbReference type="Pfam" id="PF25954"/>
    </source>
</evidence>
<sequence length="499" mass="52819">MTQTAPNPKKSQLNRSSIAKPVELKQDVDVVFYLPDAEADTYAQDAGSSPQSGTEDAKKGWLSGGKGLFLGIGIGVLLALGATRLVSSQQADAPTAEPPVATSSAPSQSVTVAQVTSESVNRRLDATGSVAAFEMSPVLSQATGLQIQQVLVEEGQVVKAGQLLARLDDSVLQAQLRQAQASVAQAEARLAELRAGSRSEEIARAKEVVSSAESAVAAAESDLELARTRVDRNKKLQAEGAIARDRLDEVYNQERSYRSQLEQAQARLREANQQLAQLQAGPRREVITQAEAQLAQAQAQVQSMMAQLNNTRIVAPVSGKIAERNARVGDVTSGSQTLFKIIENGRLELIVNVPETQLPQIKPGQSVTITSDADSSLQLSGKVREIDPIIDEASRQAQVKINLPASAALKPGMFLRASITTSAAQGLTVPAKAILPQSDGSAIAYILQPDNTVKAQSVEVGEPLSDNRVEIKSGLSVGDRVVVKGAAYLKDGDTVEVVN</sequence>
<dbReference type="Proteomes" id="UP000003835">
    <property type="component" value="Unassembled WGS sequence"/>
</dbReference>
<evidence type="ECO:0000313" key="7">
    <source>
        <dbReference type="Proteomes" id="UP000003835"/>
    </source>
</evidence>
<proteinExistence type="inferred from homology"/>
<reference evidence="6 7" key="1">
    <citation type="submission" date="2008-07" db="EMBL/GenBank/DDBJ databases">
        <authorList>
            <person name="Tandeau de Marsac N."/>
            <person name="Ferriera S."/>
            <person name="Johnson J."/>
            <person name="Kravitz S."/>
            <person name="Beeson K."/>
            <person name="Sutton G."/>
            <person name="Rogers Y.-H."/>
            <person name="Friedman R."/>
            <person name="Frazier M."/>
            <person name="Venter J.C."/>
        </authorList>
    </citation>
    <scope>NUCLEOTIDE SEQUENCE [LARGE SCALE GENOMIC DNA]</scope>
    <source>
        <strain evidence="6 7">PCC 7420</strain>
    </source>
</reference>
<dbReference type="InterPro" id="IPR059052">
    <property type="entry name" value="HH_YbhG-like"/>
</dbReference>
<dbReference type="EMBL" id="DS989847">
    <property type="protein sequence ID" value="EDX76112.1"/>
    <property type="molecule type" value="Genomic_DNA"/>
</dbReference>
<feature type="coiled-coil region" evidence="2">
    <location>
        <begin position="169"/>
        <end position="314"/>
    </location>
</feature>
<dbReference type="HOGENOM" id="CLU_018816_1_2_3"/>
<evidence type="ECO:0000256" key="2">
    <source>
        <dbReference type="SAM" id="Coils"/>
    </source>
</evidence>
<dbReference type="Pfam" id="PF25989">
    <property type="entry name" value="YknX_C"/>
    <property type="match status" value="1"/>
</dbReference>
<dbReference type="FunFam" id="2.40.30.170:FF:000010">
    <property type="entry name" value="Efflux RND transporter periplasmic adaptor subunit"/>
    <property type="match status" value="1"/>
</dbReference>
<dbReference type="PANTHER" id="PTHR30469">
    <property type="entry name" value="MULTIDRUG RESISTANCE PROTEIN MDTA"/>
    <property type="match status" value="1"/>
</dbReference>
<feature type="domain" description="YbhG-like alpha-helical hairpin" evidence="3">
    <location>
        <begin position="167"/>
        <end position="310"/>
    </location>
</feature>
<gene>
    <name evidence="6" type="ORF">MC7420_5546</name>
</gene>
<dbReference type="GO" id="GO:0015562">
    <property type="term" value="F:efflux transmembrane transporter activity"/>
    <property type="evidence" value="ECO:0007669"/>
    <property type="project" value="TreeGrafter"/>
</dbReference>
<dbReference type="STRING" id="118168.MC7420_5546"/>
<dbReference type="Pfam" id="PF25881">
    <property type="entry name" value="HH_YBHG"/>
    <property type="match status" value="1"/>
</dbReference>
<feature type="domain" description="YknX-like C-terminal permuted SH3-like" evidence="5">
    <location>
        <begin position="426"/>
        <end position="497"/>
    </location>
</feature>
<keyword evidence="2" id="KW-0175">Coiled coil</keyword>
<protein>
    <submittedName>
        <fullName evidence="6">Efflux transporter, RND family, MFP subunit, putative</fullName>
    </submittedName>
</protein>
<dbReference type="Gene3D" id="2.40.420.20">
    <property type="match status" value="1"/>
</dbReference>
<dbReference type="SUPFAM" id="SSF111369">
    <property type="entry name" value="HlyD-like secretion proteins"/>
    <property type="match status" value="2"/>
</dbReference>
<dbReference type="GO" id="GO:1990281">
    <property type="term" value="C:efflux pump complex"/>
    <property type="evidence" value="ECO:0007669"/>
    <property type="project" value="TreeGrafter"/>
</dbReference>
<dbReference type="RefSeq" id="WP_006100599.1">
    <property type="nucleotide sequence ID" value="NZ_DS989847.1"/>
</dbReference>
<dbReference type="AlphaFoldDB" id="B4VPG5"/>
<evidence type="ECO:0000256" key="1">
    <source>
        <dbReference type="ARBA" id="ARBA00009477"/>
    </source>
</evidence>
<dbReference type="eggNOG" id="COG0845">
    <property type="taxonomic scope" value="Bacteria"/>
</dbReference>
<evidence type="ECO:0000259" key="3">
    <source>
        <dbReference type="Pfam" id="PF25881"/>
    </source>
</evidence>
<dbReference type="Pfam" id="PF25954">
    <property type="entry name" value="Beta-barrel_RND_2"/>
    <property type="match status" value="1"/>
</dbReference>
<dbReference type="Gene3D" id="2.40.30.170">
    <property type="match status" value="1"/>
</dbReference>
<dbReference type="PANTHER" id="PTHR30469:SF15">
    <property type="entry name" value="HLYD FAMILY OF SECRETION PROTEINS"/>
    <property type="match status" value="1"/>
</dbReference>
<dbReference type="InterPro" id="IPR058792">
    <property type="entry name" value="Beta-barrel_RND_2"/>
</dbReference>
<dbReference type="Gene3D" id="2.40.50.100">
    <property type="match status" value="1"/>
</dbReference>
<dbReference type="Gene3D" id="1.10.287.470">
    <property type="entry name" value="Helix hairpin bin"/>
    <property type="match status" value="1"/>
</dbReference>
<dbReference type="InterPro" id="IPR006143">
    <property type="entry name" value="RND_pump_MFP"/>
</dbReference>
<comment type="similarity">
    <text evidence="1">Belongs to the membrane fusion protein (MFP) (TC 8.A.1) family.</text>
</comment>
<evidence type="ECO:0000259" key="5">
    <source>
        <dbReference type="Pfam" id="PF25989"/>
    </source>
</evidence>
<organism evidence="6 7">
    <name type="scientific">Coleofasciculus chthonoplastes PCC 7420</name>
    <dbReference type="NCBI Taxonomy" id="118168"/>
    <lineage>
        <taxon>Bacteria</taxon>
        <taxon>Bacillati</taxon>
        <taxon>Cyanobacteriota</taxon>
        <taxon>Cyanophyceae</taxon>
        <taxon>Coleofasciculales</taxon>
        <taxon>Coleofasciculaceae</taxon>
        <taxon>Coleofasciculus</taxon>
    </lineage>
</organism>
<evidence type="ECO:0000313" key="6">
    <source>
        <dbReference type="EMBL" id="EDX76112.1"/>
    </source>
</evidence>
<dbReference type="NCBIfam" id="TIGR01730">
    <property type="entry name" value="RND_mfp"/>
    <property type="match status" value="1"/>
</dbReference>
<feature type="domain" description="CusB-like beta-barrel" evidence="4">
    <location>
        <begin position="350"/>
        <end position="421"/>
    </location>
</feature>
<accession>B4VPG5</accession>